<dbReference type="Gene3D" id="3.40.50.2020">
    <property type="match status" value="1"/>
</dbReference>
<feature type="binding site" evidence="6">
    <location>
        <position position="108"/>
    </location>
    <ligand>
        <name>5-phospho-alpha-D-ribose 1-diphosphate</name>
        <dbReference type="ChEBI" id="CHEBI:58017"/>
        <note>ligand shared between dimeric partners</note>
    </ligand>
</feature>
<comment type="caution">
    <text evidence="6">Lacks conserved residue(s) required for the propagation of feature annotation.</text>
</comment>
<evidence type="ECO:0000313" key="8">
    <source>
        <dbReference type="EMBL" id="MFG3816530.1"/>
    </source>
</evidence>
<dbReference type="EC" id="2.4.2.10" evidence="2 6"/>
<feature type="binding site" evidence="6">
    <location>
        <position position="112"/>
    </location>
    <ligand>
        <name>5-phospho-alpha-D-ribose 1-diphosphate</name>
        <dbReference type="ChEBI" id="CHEBI:58017"/>
        <note>ligand shared between dimeric partners</note>
    </ligand>
</feature>
<comment type="caution">
    <text evidence="8">The sequence shown here is derived from an EMBL/GenBank/DDBJ whole genome shotgun (WGS) entry which is preliminary data.</text>
</comment>
<reference evidence="9" key="1">
    <citation type="journal article" date="2024" name="Algal Res.">
        <title>Biochemical, toxicological and genomic investigation of a high-biomass producing Limnothrix strain isolated from Italian shallow drinking water reservoir.</title>
        <authorList>
            <person name="Simonazzi M."/>
            <person name="Shishido T.K."/>
            <person name="Delbaje E."/>
            <person name="Wahlsten M."/>
            <person name="Fewer D.P."/>
            <person name="Sivonen K."/>
            <person name="Pezzolesi L."/>
            <person name="Pistocchi R."/>
        </authorList>
    </citation>
    <scope>NUCLEOTIDE SEQUENCE [LARGE SCALE GENOMIC DNA]</scope>
    <source>
        <strain evidence="9">LRLZ20PSL1</strain>
    </source>
</reference>
<dbReference type="HAMAP" id="MF_01208">
    <property type="entry name" value="PyrE"/>
    <property type="match status" value="1"/>
</dbReference>
<dbReference type="PANTHER" id="PTHR19278:SF9">
    <property type="entry name" value="URIDINE 5'-MONOPHOSPHATE SYNTHASE"/>
    <property type="match status" value="1"/>
</dbReference>
<gene>
    <name evidence="6 8" type="primary">pyrE</name>
    <name evidence="8" type="ORF">VPK24_02685</name>
</gene>
<feature type="binding site" evidence="6">
    <location>
        <position position="167"/>
    </location>
    <ligand>
        <name>orotate</name>
        <dbReference type="ChEBI" id="CHEBI:30839"/>
    </ligand>
</feature>
<dbReference type="Proteomes" id="UP001604335">
    <property type="component" value="Unassembled WGS sequence"/>
</dbReference>
<organism evidence="8 9">
    <name type="scientific">Limnothrix redekei LRLZ20PSL1</name>
    <dbReference type="NCBI Taxonomy" id="3112953"/>
    <lineage>
        <taxon>Bacteria</taxon>
        <taxon>Bacillati</taxon>
        <taxon>Cyanobacteriota</taxon>
        <taxon>Cyanophyceae</taxon>
        <taxon>Pseudanabaenales</taxon>
        <taxon>Pseudanabaenaceae</taxon>
        <taxon>Limnothrix</taxon>
    </lineage>
</organism>
<dbReference type="GO" id="GO:0004588">
    <property type="term" value="F:orotate phosphoribosyltransferase activity"/>
    <property type="evidence" value="ECO:0007669"/>
    <property type="project" value="UniProtKB-EC"/>
</dbReference>
<accession>A0ABW7C8P9</accession>
<keyword evidence="5 6" id="KW-0665">Pyrimidine biosynthesis</keyword>
<dbReference type="SUPFAM" id="SSF53271">
    <property type="entry name" value="PRTase-like"/>
    <property type="match status" value="1"/>
</dbReference>
<keyword evidence="6" id="KW-0460">Magnesium</keyword>
<dbReference type="PANTHER" id="PTHR19278">
    <property type="entry name" value="OROTATE PHOSPHORIBOSYLTRANSFERASE"/>
    <property type="match status" value="1"/>
</dbReference>
<evidence type="ECO:0000256" key="4">
    <source>
        <dbReference type="ARBA" id="ARBA00022679"/>
    </source>
</evidence>
<feature type="binding site" description="in other chain" evidence="6">
    <location>
        <position position="109"/>
    </location>
    <ligand>
        <name>5-phospho-alpha-D-ribose 1-diphosphate</name>
        <dbReference type="ChEBI" id="CHEBI:58017"/>
        <note>ligand shared between dimeric partners</note>
    </ligand>
</feature>
<dbReference type="Pfam" id="PF00156">
    <property type="entry name" value="Pribosyltran"/>
    <property type="match status" value="1"/>
</dbReference>
<keyword evidence="4 6" id="KW-0808">Transferase</keyword>
<comment type="similarity">
    <text evidence="6">Belongs to the purine/pyrimidine phosphoribosyltransferase family. PyrE subfamily.</text>
</comment>
<dbReference type="NCBIfam" id="TIGR00336">
    <property type="entry name" value="pyrE"/>
    <property type="match status" value="1"/>
</dbReference>
<comment type="function">
    <text evidence="6">Catalyzes the transfer of a ribosyl phosphate group from 5-phosphoribose 1-diphosphate to orotate, leading to the formation of orotidine monophosphate (OMP).</text>
</comment>
<feature type="domain" description="Phosphoribosyltransferase" evidence="7">
    <location>
        <begin position="113"/>
        <end position="174"/>
    </location>
</feature>
<dbReference type="EMBL" id="JAZAQF010000012">
    <property type="protein sequence ID" value="MFG3816530.1"/>
    <property type="molecule type" value="Genomic_DNA"/>
</dbReference>
<dbReference type="InterPro" id="IPR004467">
    <property type="entry name" value="Or_phspho_trans_dom"/>
</dbReference>
<comment type="subunit">
    <text evidence="6">Homodimer.</text>
</comment>
<sequence>MTVTAGNWAATAGEAELRDRLLDLLCDRAYREGDFTLSSGQKSTYYINCKPVTLHPEGALALGRLLLGQVPTGAAAVAGLTLGADPLVSAVSVVSALENRPISALIIRKEAKGHGTMAYIEGPALEPGSSVVVLEDVVTTGGSALKAVDRLREAGYKVDRVLAVVDRQQGGAELYAQHGLAFEALFSIADVQAHYAARSTQP</sequence>
<comment type="cofactor">
    <cofactor evidence="6">
        <name>Mg(2+)</name>
        <dbReference type="ChEBI" id="CHEBI:18420"/>
    </cofactor>
</comment>
<name>A0ABW7C8P9_9CYAN</name>
<evidence type="ECO:0000256" key="5">
    <source>
        <dbReference type="ARBA" id="ARBA00022975"/>
    </source>
</evidence>
<feature type="binding site" evidence="6">
    <location>
        <position position="114"/>
    </location>
    <ligand>
        <name>5-phospho-alpha-D-ribose 1-diphosphate</name>
        <dbReference type="ChEBI" id="CHEBI:58017"/>
        <note>ligand shared between dimeric partners</note>
    </ligand>
</feature>
<dbReference type="InterPro" id="IPR023031">
    <property type="entry name" value="OPRT"/>
</dbReference>
<comment type="catalytic activity">
    <reaction evidence="6">
        <text>orotidine 5'-phosphate + diphosphate = orotate + 5-phospho-alpha-D-ribose 1-diphosphate</text>
        <dbReference type="Rhea" id="RHEA:10380"/>
        <dbReference type="ChEBI" id="CHEBI:30839"/>
        <dbReference type="ChEBI" id="CHEBI:33019"/>
        <dbReference type="ChEBI" id="CHEBI:57538"/>
        <dbReference type="ChEBI" id="CHEBI:58017"/>
        <dbReference type="EC" id="2.4.2.10"/>
    </reaction>
</comment>
<keyword evidence="3 6" id="KW-0328">Glycosyltransferase</keyword>
<dbReference type="RefSeq" id="WP_393010484.1">
    <property type="nucleotide sequence ID" value="NZ_JAZAQF010000012.1"/>
</dbReference>
<feature type="binding site" evidence="6">
    <location>
        <position position="139"/>
    </location>
    <ligand>
        <name>orotate</name>
        <dbReference type="ChEBI" id="CHEBI:30839"/>
    </ligand>
</feature>
<keyword evidence="9" id="KW-1185">Reference proteome</keyword>
<protein>
    <recommendedName>
        <fullName evidence="2 6">Orotate phosphoribosyltransferase</fullName>
        <shortName evidence="6">OPRT</shortName>
        <shortName evidence="6">OPRTase</shortName>
        <ecNumber evidence="2 6">2.4.2.10</ecNumber>
    </recommendedName>
</protein>
<evidence type="ECO:0000313" key="9">
    <source>
        <dbReference type="Proteomes" id="UP001604335"/>
    </source>
</evidence>
<evidence type="ECO:0000256" key="2">
    <source>
        <dbReference type="ARBA" id="ARBA00011971"/>
    </source>
</evidence>
<proteinExistence type="inferred from homology"/>
<dbReference type="InterPro" id="IPR029057">
    <property type="entry name" value="PRTase-like"/>
</dbReference>
<dbReference type="InterPro" id="IPR000836">
    <property type="entry name" value="PRTase_dom"/>
</dbReference>
<evidence type="ECO:0000256" key="6">
    <source>
        <dbReference type="HAMAP-Rule" id="MF_01208"/>
    </source>
</evidence>
<dbReference type="CDD" id="cd06223">
    <property type="entry name" value="PRTases_typeI"/>
    <property type="match status" value="1"/>
</dbReference>
<comment type="pathway">
    <text evidence="1 6">Pyrimidine metabolism; UMP biosynthesis via de novo pathway; UMP from orotate: step 1/2.</text>
</comment>
<feature type="binding site" description="in other chain" evidence="6">
    <location>
        <begin position="135"/>
        <end position="143"/>
    </location>
    <ligand>
        <name>5-phospho-alpha-D-ribose 1-diphosphate</name>
        <dbReference type="ChEBI" id="CHEBI:58017"/>
        <note>ligand shared between dimeric partners</note>
    </ligand>
</feature>
<evidence type="ECO:0000256" key="3">
    <source>
        <dbReference type="ARBA" id="ARBA00022676"/>
    </source>
</evidence>
<evidence type="ECO:0000256" key="1">
    <source>
        <dbReference type="ARBA" id="ARBA00004889"/>
    </source>
</evidence>
<evidence type="ECO:0000259" key="7">
    <source>
        <dbReference type="Pfam" id="PF00156"/>
    </source>
</evidence>